<feature type="region of interest" description="Disordered" evidence="7">
    <location>
        <begin position="35"/>
        <end position="66"/>
    </location>
</feature>
<dbReference type="Proteomes" id="UP000002281">
    <property type="component" value="Chromosome 11"/>
</dbReference>
<dbReference type="GO" id="GO:0003677">
    <property type="term" value="F:DNA binding"/>
    <property type="evidence" value="ECO:0007669"/>
    <property type="project" value="UniProtKB-KW"/>
</dbReference>
<feature type="domain" description="BHLH" evidence="8">
    <location>
        <begin position="77"/>
        <end position="135"/>
    </location>
</feature>
<reference evidence="9" key="3">
    <citation type="submission" date="2025-09" db="UniProtKB">
        <authorList>
            <consortium name="Ensembl"/>
        </authorList>
    </citation>
    <scope>IDENTIFICATION</scope>
    <source>
        <strain evidence="9">Thoroughbred</strain>
    </source>
</reference>
<evidence type="ECO:0000313" key="11">
    <source>
        <dbReference type="VGNC" id="VGNC:20214"/>
    </source>
</evidence>
<feature type="compositionally biased region" description="Gly residues" evidence="7">
    <location>
        <begin position="36"/>
        <end position="46"/>
    </location>
</feature>
<dbReference type="Bgee" id="ENSECAG00000023980">
    <property type="expression patterns" value="Expressed in liver and 23 other cell types or tissues"/>
</dbReference>
<organism evidence="9 10">
    <name type="scientific">Equus caballus</name>
    <name type="common">Horse</name>
    <dbReference type="NCBI Taxonomy" id="9796"/>
    <lineage>
        <taxon>Eukaryota</taxon>
        <taxon>Metazoa</taxon>
        <taxon>Chordata</taxon>
        <taxon>Craniata</taxon>
        <taxon>Vertebrata</taxon>
        <taxon>Euteleostomi</taxon>
        <taxon>Mammalia</taxon>
        <taxon>Eutheria</taxon>
        <taxon>Laurasiatheria</taxon>
        <taxon>Perissodactyla</taxon>
        <taxon>Equidae</taxon>
        <taxon>Equus</taxon>
    </lineage>
</organism>
<proteinExistence type="predicted"/>
<dbReference type="GeneTree" id="ENSGT00940000157377"/>
<dbReference type="PROSITE" id="PS50888">
    <property type="entry name" value="BHLH"/>
    <property type="match status" value="1"/>
</dbReference>
<dbReference type="InterPro" id="IPR036638">
    <property type="entry name" value="HLH_DNA-bd_sf"/>
</dbReference>
<reference evidence="9" key="2">
    <citation type="submission" date="2025-08" db="UniProtKB">
        <authorList>
            <consortium name="Ensembl"/>
        </authorList>
    </citation>
    <scope>IDENTIFICATION</scope>
    <source>
        <strain evidence="9">Thoroughbred</strain>
    </source>
</reference>
<dbReference type="GO" id="GO:0046983">
    <property type="term" value="F:protein dimerization activity"/>
    <property type="evidence" value="ECO:0007669"/>
    <property type="project" value="InterPro"/>
</dbReference>
<keyword evidence="5" id="KW-0539">Nucleus</keyword>
<dbReference type="ExpressionAtlas" id="A0A3Q2I747">
    <property type="expression patterns" value="baseline"/>
</dbReference>
<evidence type="ECO:0000313" key="10">
    <source>
        <dbReference type="Proteomes" id="UP000002281"/>
    </source>
</evidence>
<dbReference type="Gene3D" id="4.10.280.10">
    <property type="entry name" value="Helix-loop-helix DNA-binding domain"/>
    <property type="match status" value="1"/>
</dbReference>
<dbReference type="PaxDb" id="9796-ENSECAP00000043184"/>
<keyword evidence="6" id="KW-0175">Coiled coil</keyword>
<dbReference type="SUPFAM" id="SSF47459">
    <property type="entry name" value="HLH, helix-loop-helix DNA-binding domain"/>
    <property type="match status" value="1"/>
</dbReference>
<dbReference type="InParanoid" id="A0A3Q2I747"/>
<dbReference type="VGNC" id="VGNC:20214">
    <property type="gene designation" value="MLX"/>
</dbReference>
<dbReference type="CDD" id="cd19687">
    <property type="entry name" value="bHLHzip_Mlx"/>
    <property type="match status" value="1"/>
</dbReference>
<dbReference type="Ensembl" id="ENSECAT00000033926.2">
    <property type="protein sequence ID" value="ENSECAP00000043184.2"/>
    <property type="gene ID" value="ENSECAG00000023980.4"/>
</dbReference>
<evidence type="ECO:0000256" key="6">
    <source>
        <dbReference type="SAM" id="Coils"/>
    </source>
</evidence>
<name>A0A3Q2I747_HORSE</name>
<dbReference type="STRING" id="9796.ENSECAP00000043184"/>
<dbReference type="PANTHER" id="PTHR15741">
    <property type="entry name" value="BASIC HELIX-LOOP-HELIX ZIP TRANSCRIPTION FACTOR"/>
    <property type="match status" value="1"/>
</dbReference>
<gene>
    <name evidence="9 11" type="primary">MLX</name>
</gene>
<dbReference type="InterPro" id="IPR011598">
    <property type="entry name" value="bHLH_dom"/>
</dbReference>
<evidence type="ECO:0000256" key="5">
    <source>
        <dbReference type="ARBA" id="ARBA00023242"/>
    </source>
</evidence>
<evidence type="ECO:0000313" key="9">
    <source>
        <dbReference type="Ensembl" id="ENSECAP00000043184.2"/>
    </source>
</evidence>
<evidence type="ECO:0000256" key="1">
    <source>
        <dbReference type="ARBA" id="ARBA00004123"/>
    </source>
</evidence>
<keyword evidence="10" id="KW-1185">Reference proteome</keyword>
<dbReference type="GO" id="GO:0045944">
    <property type="term" value="P:positive regulation of transcription by RNA polymerase II"/>
    <property type="evidence" value="ECO:0007669"/>
    <property type="project" value="UniProtKB-ARBA"/>
</dbReference>
<dbReference type="GO" id="GO:0005737">
    <property type="term" value="C:cytoplasm"/>
    <property type="evidence" value="ECO:0007669"/>
    <property type="project" value="UniProtKB-SubCell"/>
</dbReference>
<dbReference type="GO" id="GO:0061629">
    <property type="term" value="F:RNA polymerase II-specific DNA-binding transcription factor binding"/>
    <property type="evidence" value="ECO:0007669"/>
    <property type="project" value="UniProtKB-ARBA"/>
</dbReference>
<dbReference type="AlphaFoldDB" id="A0A3Q2I747"/>
<dbReference type="SMART" id="SM00353">
    <property type="entry name" value="HLH"/>
    <property type="match status" value="1"/>
</dbReference>
<reference evidence="9 10" key="1">
    <citation type="journal article" date="2009" name="Science">
        <title>Genome sequence, comparative analysis, and population genetics of the domestic horse.</title>
        <authorList>
            <consortium name="Broad Institute Genome Sequencing Platform"/>
            <consortium name="Broad Institute Whole Genome Assembly Team"/>
            <person name="Wade C.M."/>
            <person name="Giulotto E."/>
            <person name="Sigurdsson S."/>
            <person name="Zoli M."/>
            <person name="Gnerre S."/>
            <person name="Imsland F."/>
            <person name="Lear T.L."/>
            <person name="Adelson D.L."/>
            <person name="Bailey E."/>
            <person name="Bellone R.R."/>
            <person name="Bloecker H."/>
            <person name="Distl O."/>
            <person name="Edgar R.C."/>
            <person name="Garber M."/>
            <person name="Leeb T."/>
            <person name="Mauceli E."/>
            <person name="MacLeod J.N."/>
            <person name="Penedo M.C.T."/>
            <person name="Raison J.M."/>
            <person name="Sharpe T."/>
            <person name="Vogel J."/>
            <person name="Andersson L."/>
            <person name="Antczak D.F."/>
            <person name="Biagi T."/>
            <person name="Binns M.M."/>
            <person name="Chowdhary B.P."/>
            <person name="Coleman S.J."/>
            <person name="Della Valle G."/>
            <person name="Fryc S."/>
            <person name="Guerin G."/>
            <person name="Hasegawa T."/>
            <person name="Hill E.W."/>
            <person name="Jurka J."/>
            <person name="Kiialainen A."/>
            <person name="Lindgren G."/>
            <person name="Liu J."/>
            <person name="Magnani E."/>
            <person name="Mickelson J.R."/>
            <person name="Murray J."/>
            <person name="Nergadze S.G."/>
            <person name="Onofrio R."/>
            <person name="Pedroni S."/>
            <person name="Piras M.F."/>
            <person name="Raudsepp T."/>
            <person name="Rocchi M."/>
            <person name="Roeed K.H."/>
            <person name="Ryder O.A."/>
            <person name="Searle S."/>
            <person name="Skow L."/>
            <person name="Swinburne J.E."/>
            <person name="Syvaenen A.C."/>
            <person name="Tozaki T."/>
            <person name="Valberg S.J."/>
            <person name="Vaudin M."/>
            <person name="White J.R."/>
            <person name="Zody M.C."/>
            <person name="Lander E.S."/>
            <person name="Lindblad-Toh K."/>
        </authorList>
    </citation>
    <scope>NUCLEOTIDE SEQUENCE [LARGE SCALE GENOMIC DNA]</scope>
    <source>
        <strain evidence="9 10">Thoroughbred</strain>
    </source>
</reference>
<dbReference type="FunCoup" id="A0A3Q2I747">
    <property type="interactions" value="528"/>
</dbReference>
<keyword evidence="4" id="KW-0804">Transcription</keyword>
<keyword evidence="3" id="KW-0238">DNA-binding</keyword>
<accession>A0A3Q2I747</accession>
<evidence type="ECO:0000256" key="2">
    <source>
        <dbReference type="ARBA" id="ARBA00023015"/>
    </source>
</evidence>
<feature type="region of interest" description="Disordered" evidence="7">
    <location>
        <begin position="71"/>
        <end position="90"/>
    </location>
</feature>
<comment type="subcellular location">
    <subcellularLocation>
        <location evidence="1">Nucleus</location>
    </subcellularLocation>
</comment>
<dbReference type="GO" id="GO:0005654">
    <property type="term" value="C:nucleoplasm"/>
    <property type="evidence" value="ECO:0007669"/>
    <property type="project" value="UniProtKB-ARBA"/>
</dbReference>
<dbReference type="InterPro" id="IPR052207">
    <property type="entry name" value="Max-like/E-box_TFs"/>
</dbReference>
<feature type="coiled-coil region" evidence="6">
    <location>
        <begin position="132"/>
        <end position="159"/>
    </location>
</feature>
<sequence>MVGWGHVGAPRLVLAAEGRPAGWFPVRWVRDDGTGRLSGGPLGQGGVCLQRQQPGPRIDDEDSDYHQESYKESYKDRRRRAHTQAEQKRRDAIKRGYDDLQTIVPTCQQQDFSIGSQKLSKAIVLQKTIDYIQFLHKEKKKQEEEVSILRKEVTALKIMKVNYEQIVKAHQDNPHEGEDQVSDQVKFNVFQGIMDSLFQSFNASISVASFQELSACVFSWIEEHCKPQTLREIVIGVLHQLKNQLY</sequence>
<dbReference type="PANTHER" id="PTHR15741:SF25">
    <property type="entry name" value="MAX-LIKE PROTEIN X"/>
    <property type="match status" value="1"/>
</dbReference>
<dbReference type="Pfam" id="PF00010">
    <property type="entry name" value="HLH"/>
    <property type="match status" value="1"/>
</dbReference>
<evidence type="ECO:0000256" key="3">
    <source>
        <dbReference type="ARBA" id="ARBA00023125"/>
    </source>
</evidence>
<protein>
    <submittedName>
        <fullName evidence="9">MAX dimerization protein MLX</fullName>
    </submittedName>
</protein>
<evidence type="ECO:0000256" key="4">
    <source>
        <dbReference type="ARBA" id="ARBA00023163"/>
    </source>
</evidence>
<evidence type="ECO:0000259" key="8">
    <source>
        <dbReference type="PROSITE" id="PS50888"/>
    </source>
</evidence>
<keyword evidence="2" id="KW-0805">Transcription regulation</keyword>
<evidence type="ECO:0000256" key="7">
    <source>
        <dbReference type="SAM" id="MobiDB-lite"/>
    </source>
</evidence>